<evidence type="ECO:0000313" key="4">
    <source>
        <dbReference type="Proteomes" id="UP000708208"/>
    </source>
</evidence>
<dbReference type="Proteomes" id="UP000708208">
    <property type="component" value="Unassembled WGS sequence"/>
</dbReference>
<dbReference type="AlphaFoldDB" id="A0A8J2L593"/>
<dbReference type="InterPro" id="IPR011705">
    <property type="entry name" value="BACK"/>
</dbReference>
<dbReference type="EMBL" id="CAJVCH010539924">
    <property type="protein sequence ID" value="CAG7826491.1"/>
    <property type="molecule type" value="Genomic_DNA"/>
</dbReference>
<proteinExistence type="predicted"/>
<sequence length="452" mass="51657">MELIIMELCFAIGAYKQPIMAKGPLRRPLSDLTIQTCAEPCDDVQEMLRGQFDAHYHYHAQELEETFVGLLVKTARDQNILEEQAPMEKPPRIRKIVVCPIPRRLANLNSPRQGVCTSPKLQPVTIDSSDSENEWAFPERYGPRIERKKCKTLSVPCKKQGEPRNSETKGILKKFRSRTTQWKKMLEWEFWNTSEEDTKNVQRALPGKSLKVQLIDLVTATKIRSALNAGDHPAKVAHNLENRTKIRSALNGGDGSAEVPPNLEKNPSKNEKTSKKVKAVQRKRKKSKKSKGIEVKVTVKKGYGWAQCLLRILDHSLRTNNETMRLKTLDYIAPVTYLLLNTEEFFRLSPAGLKLILARDDLMIACELDLFNAVTSWGLYNCYGRNHRGFIGPGHYYDVMLEILKGPLNLARFSHLTNYNLLFKAIPFLHTSYDSLQNRLAWFKGMLRHSKG</sequence>
<feature type="compositionally biased region" description="Basic residues" evidence="1">
    <location>
        <begin position="275"/>
        <end position="290"/>
    </location>
</feature>
<protein>
    <recommendedName>
        <fullName evidence="2">BACK domain-containing protein</fullName>
    </recommendedName>
</protein>
<accession>A0A8J2L593</accession>
<gene>
    <name evidence="3" type="ORF">AFUS01_LOCUS36541</name>
</gene>
<name>A0A8J2L593_9HEXA</name>
<evidence type="ECO:0000259" key="2">
    <source>
        <dbReference type="Pfam" id="PF07707"/>
    </source>
</evidence>
<keyword evidence="4" id="KW-1185">Reference proteome</keyword>
<organism evidence="3 4">
    <name type="scientific">Allacma fusca</name>
    <dbReference type="NCBI Taxonomy" id="39272"/>
    <lineage>
        <taxon>Eukaryota</taxon>
        <taxon>Metazoa</taxon>
        <taxon>Ecdysozoa</taxon>
        <taxon>Arthropoda</taxon>
        <taxon>Hexapoda</taxon>
        <taxon>Collembola</taxon>
        <taxon>Symphypleona</taxon>
        <taxon>Sminthuridae</taxon>
        <taxon>Allacma</taxon>
    </lineage>
</organism>
<dbReference type="Pfam" id="PF07707">
    <property type="entry name" value="BACK"/>
    <property type="match status" value="1"/>
</dbReference>
<feature type="region of interest" description="Disordered" evidence="1">
    <location>
        <begin position="248"/>
        <end position="291"/>
    </location>
</feature>
<evidence type="ECO:0000256" key="1">
    <source>
        <dbReference type="SAM" id="MobiDB-lite"/>
    </source>
</evidence>
<comment type="caution">
    <text evidence="3">The sequence shown here is derived from an EMBL/GenBank/DDBJ whole genome shotgun (WGS) entry which is preliminary data.</text>
</comment>
<evidence type="ECO:0000313" key="3">
    <source>
        <dbReference type="EMBL" id="CAG7826491.1"/>
    </source>
</evidence>
<feature type="domain" description="BACK" evidence="2">
    <location>
        <begin position="310"/>
        <end position="382"/>
    </location>
</feature>
<reference evidence="3" key="1">
    <citation type="submission" date="2021-06" db="EMBL/GenBank/DDBJ databases">
        <authorList>
            <person name="Hodson N. C."/>
            <person name="Mongue J. A."/>
            <person name="Jaron S. K."/>
        </authorList>
    </citation>
    <scope>NUCLEOTIDE SEQUENCE</scope>
</reference>